<keyword evidence="4 9" id="KW-0812">Transmembrane</keyword>
<protein>
    <recommendedName>
        <fullName evidence="14">ABC transporter</fullName>
    </recommendedName>
</protein>
<name>E7G8G7_9FIRM</name>
<dbReference type="InterPro" id="IPR017871">
    <property type="entry name" value="ABC_transporter-like_CS"/>
</dbReference>
<evidence type="ECO:0000256" key="7">
    <source>
        <dbReference type="ARBA" id="ARBA00022989"/>
    </source>
</evidence>
<proteinExistence type="predicted"/>
<evidence type="ECO:0000256" key="2">
    <source>
        <dbReference type="ARBA" id="ARBA00022448"/>
    </source>
</evidence>
<accession>E7G8G7</accession>
<evidence type="ECO:0000259" key="11">
    <source>
        <dbReference type="PROSITE" id="PS50929"/>
    </source>
</evidence>
<dbReference type="SUPFAM" id="SSF52540">
    <property type="entry name" value="P-loop containing nucleoside triphosphate hydrolases"/>
    <property type="match status" value="1"/>
</dbReference>
<dbReference type="Gene3D" id="3.40.50.300">
    <property type="entry name" value="P-loop containing nucleotide triphosphate hydrolases"/>
    <property type="match status" value="1"/>
</dbReference>
<feature type="transmembrane region" description="Helical" evidence="9">
    <location>
        <begin position="33"/>
        <end position="54"/>
    </location>
</feature>
<reference evidence="12 13" key="1">
    <citation type="submission" date="2010-12" db="EMBL/GenBank/DDBJ databases">
        <title>The Genome Sequence of Coprobacillus sp. strain 29_1.</title>
        <authorList>
            <consortium name="The Broad Institute Genome Sequencing Platform"/>
            <person name="Earl A."/>
            <person name="Ward D."/>
            <person name="Feldgarden M."/>
            <person name="Gevers D."/>
            <person name="Daigneault M."/>
            <person name="Sibley C.D."/>
            <person name="White A."/>
            <person name="Strauss J."/>
            <person name="Allen-Vercoe E."/>
            <person name="Young S.K."/>
            <person name="Zeng Q."/>
            <person name="Gargeya S."/>
            <person name="Fitzgerald M."/>
            <person name="Haas B."/>
            <person name="Abouelleil A."/>
            <person name="Alvarado L."/>
            <person name="Arachchi H.M."/>
            <person name="Berlin A."/>
            <person name="Brown A."/>
            <person name="Chapman S.B."/>
            <person name="Chen Z."/>
            <person name="Dunbar C."/>
            <person name="Freedman E."/>
            <person name="Gearin G."/>
            <person name="Gellesch M."/>
            <person name="Goldberg J."/>
            <person name="Griggs A."/>
            <person name="Gujja S."/>
            <person name="Heilman E."/>
            <person name="Heiman D."/>
            <person name="Howarth C."/>
            <person name="Larson L."/>
            <person name="Lui A."/>
            <person name="MacDonald P.J.P."/>
            <person name="Mehta T."/>
            <person name="Montmayeur A."/>
            <person name="Murphy C."/>
            <person name="Neiman D."/>
            <person name="Pearson M."/>
            <person name="Priest M."/>
            <person name="Roberts A."/>
            <person name="Saif S."/>
            <person name="Shea T."/>
            <person name="Shenoy N."/>
            <person name="Sisk P."/>
            <person name="Stolte C."/>
            <person name="Sykes S."/>
            <person name="White J."/>
            <person name="Yandava C."/>
            <person name="Nusbaum C."/>
            <person name="Birren B."/>
        </authorList>
    </citation>
    <scope>NUCLEOTIDE SEQUENCE [LARGE SCALE GENOMIC DNA]</scope>
    <source>
        <strain evidence="12 13">29_1</strain>
    </source>
</reference>
<dbReference type="PROSITE" id="PS50929">
    <property type="entry name" value="ABC_TM1F"/>
    <property type="match status" value="1"/>
</dbReference>
<dbReference type="SMART" id="SM00382">
    <property type="entry name" value="AAA"/>
    <property type="match status" value="1"/>
</dbReference>
<evidence type="ECO:0000256" key="6">
    <source>
        <dbReference type="ARBA" id="ARBA00022840"/>
    </source>
</evidence>
<dbReference type="EMBL" id="ADKX01000017">
    <property type="protein sequence ID" value="EFW05679.1"/>
    <property type="molecule type" value="Genomic_DNA"/>
</dbReference>
<dbReference type="InterPro" id="IPR027417">
    <property type="entry name" value="P-loop_NTPase"/>
</dbReference>
<dbReference type="PROSITE" id="PS00211">
    <property type="entry name" value="ABC_TRANSPORTER_1"/>
    <property type="match status" value="1"/>
</dbReference>
<dbReference type="Gene3D" id="1.20.1560.10">
    <property type="entry name" value="ABC transporter type 1, transmembrane domain"/>
    <property type="match status" value="1"/>
</dbReference>
<keyword evidence="3" id="KW-1003">Cell membrane</keyword>
<dbReference type="GO" id="GO:0016887">
    <property type="term" value="F:ATP hydrolysis activity"/>
    <property type="evidence" value="ECO:0007669"/>
    <property type="project" value="InterPro"/>
</dbReference>
<dbReference type="GO" id="GO:0005886">
    <property type="term" value="C:plasma membrane"/>
    <property type="evidence" value="ECO:0007669"/>
    <property type="project" value="UniProtKB-SubCell"/>
</dbReference>
<dbReference type="InterPro" id="IPR003593">
    <property type="entry name" value="AAA+_ATPase"/>
</dbReference>
<dbReference type="PANTHER" id="PTHR43394">
    <property type="entry name" value="ATP-DEPENDENT PERMEASE MDL1, MITOCHONDRIAL"/>
    <property type="match status" value="1"/>
</dbReference>
<dbReference type="Pfam" id="PF00664">
    <property type="entry name" value="ABC_membrane"/>
    <property type="match status" value="1"/>
</dbReference>
<dbReference type="InterPro" id="IPR036640">
    <property type="entry name" value="ABC1_TM_sf"/>
</dbReference>
<dbReference type="PROSITE" id="PS50893">
    <property type="entry name" value="ABC_TRANSPORTER_2"/>
    <property type="match status" value="1"/>
</dbReference>
<feature type="domain" description="ABC transmembrane type-1" evidence="11">
    <location>
        <begin position="35"/>
        <end position="316"/>
    </location>
</feature>
<keyword evidence="2" id="KW-0813">Transport</keyword>
<dbReference type="RefSeq" id="WP_008788171.1">
    <property type="nucleotide sequence ID" value="NZ_GL636578.1"/>
</dbReference>
<dbReference type="GO" id="GO:0015421">
    <property type="term" value="F:ABC-type oligopeptide transporter activity"/>
    <property type="evidence" value="ECO:0007669"/>
    <property type="project" value="TreeGrafter"/>
</dbReference>
<evidence type="ECO:0008006" key="14">
    <source>
        <dbReference type="Google" id="ProtNLM"/>
    </source>
</evidence>
<dbReference type="eggNOG" id="COG2274">
    <property type="taxonomic scope" value="Bacteria"/>
</dbReference>
<dbReference type="SUPFAM" id="SSF90123">
    <property type="entry name" value="ABC transporter transmembrane region"/>
    <property type="match status" value="1"/>
</dbReference>
<dbReference type="Pfam" id="PF00005">
    <property type="entry name" value="ABC_tran"/>
    <property type="match status" value="1"/>
</dbReference>
<evidence type="ECO:0000256" key="1">
    <source>
        <dbReference type="ARBA" id="ARBA00004651"/>
    </source>
</evidence>
<gene>
    <name evidence="12" type="ORF">HMPREF9488_01055</name>
</gene>
<feature type="domain" description="ABC transporter" evidence="10">
    <location>
        <begin position="348"/>
        <end position="581"/>
    </location>
</feature>
<dbReference type="InterPro" id="IPR011527">
    <property type="entry name" value="ABC1_TM_dom"/>
</dbReference>
<feature type="transmembrane region" description="Helical" evidence="9">
    <location>
        <begin position="74"/>
        <end position="97"/>
    </location>
</feature>
<feature type="transmembrane region" description="Helical" evidence="9">
    <location>
        <begin position="144"/>
        <end position="166"/>
    </location>
</feature>
<dbReference type="AlphaFoldDB" id="E7G8G7"/>
<dbReference type="HOGENOM" id="CLU_000604_84_3_9"/>
<dbReference type="FunFam" id="3.40.50.300:FF:000221">
    <property type="entry name" value="Multidrug ABC transporter ATP-binding protein"/>
    <property type="match status" value="1"/>
</dbReference>
<organism evidence="12 13">
    <name type="scientific">Coprobacillus cateniformis</name>
    <dbReference type="NCBI Taxonomy" id="100884"/>
    <lineage>
        <taxon>Bacteria</taxon>
        <taxon>Bacillati</taxon>
        <taxon>Bacillota</taxon>
        <taxon>Erysipelotrichia</taxon>
        <taxon>Erysipelotrichales</taxon>
        <taxon>Coprobacillaceae</taxon>
        <taxon>Coprobacillus</taxon>
    </lineage>
</organism>
<keyword evidence="13" id="KW-1185">Reference proteome</keyword>
<keyword evidence="7 9" id="KW-1133">Transmembrane helix</keyword>
<keyword evidence="8 9" id="KW-0472">Membrane</keyword>
<evidence type="ECO:0000313" key="12">
    <source>
        <dbReference type="EMBL" id="EFW05679.1"/>
    </source>
</evidence>
<dbReference type="GO" id="GO:0005524">
    <property type="term" value="F:ATP binding"/>
    <property type="evidence" value="ECO:0007669"/>
    <property type="project" value="UniProtKB-KW"/>
</dbReference>
<evidence type="ECO:0000259" key="10">
    <source>
        <dbReference type="PROSITE" id="PS50893"/>
    </source>
</evidence>
<dbReference type="Proteomes" id="UP000003157">
    <property type="component" value="Unassembled WGS sequence"/>
</dbReference>
<evidence type="ECO:0000256" key="4">
    <source>
        <dbReference type="ARBA" id="ARBA00022692"/>
    </source>
</evidence>
<dbReference type="CDD" id="cd18570">
    <property type="entry name" value="ABC_6TM_PCAT1_LagD_like"/>
    <property type="match status" value="1"/>
</dbReference>
<dbReference type="InterPro" id="IPR003439">
    <property type="entry name" value="ABC_transporter-like_ATP-bd"/>
</dbReference>
<dbReference type="STRING" id="100884.GCA_000269565_02902"/>
<dbReference type="PANTHER" id="PTHR43394:SF1">
    <property type="entry name" value="ATP-BINDING CASSETTE SUB-FAMILY B MEMBER 10, MITOCHONDRIAL"/>
    <property type="match status" value="1"/>
</dbReference>
<keyword evidence="6" id="KW-0067">ATP-binding</keyword>
<evidence type="ECO:0000256" key="5">
    <source>
        <dbReference type="ARBA" id="ARBA00022741"/>
    </source>
</evidence>
<sequence>MRLSLLKSLKKTKNYYSTSFHVFKKLFNSELKLTLLIFFLSLIVTLLSILSILYNKILFDNIIPNGLSAQLPKIFITFASIIIISNIFSFMRQYFIFQYSKRLDEKLLLNLYKKTILLPFDFFANRQAGDILSRFDDAISIRETLSTVCISLIMDVVLSIGAGFILCYMNRTLFILTLFPILIYAFTVIVFRKIITRLNYENMKYNASLNSLLIEMISGIELIKSFCIENAFIHKITDNFKKMLSKGTKVACTISLQITIQEIVSHIFTLLVLTLGSYYIISQHMSIGTLMTFNTLLVYFFNPIEKILQLQNNFQKSIIAINRLTEIIELPTEFNNEEEIESIINGDIVIENLQFGYNTKYNVFENLNLIIPHNKKVAIIGKSGSGKTTLIRLIMRLYNYEKGHIYINHKNIIDFNKQSLRKIIGYVGQDSFFFSGSILENINLHHQNSMERVIEVCKMVKIHDFISSLPNTYMSQISENGRNFSAGQKQRLSLARAILLNPKILILDEATSNLDVETELEIDSVLSKLTSQMTVIMIAHRLSTISRCDQILFLENGQLVEHGSHEELLRLNKRYHELWIKREVIK</sequence>
<dbReference type="InterPro" id="IPR039421">
    <property type="entry name" value="Type_1_exporter"/>
</dbReference>
<evidence type="ECO:0000313" key="13">
    <source>
        <dbReference type="Proteomes" id="UP000003157"/>
    </source>
</evidence>
<evidence type="ECO:0000256" key="3">
    <source>
        <dbReference type="ARBA" id="ARBA00022475"/>
    </source>
</evidence>
<keyword evidence="5" id="KW-0547">Nucleotide-binding</keyword>
<comment type="caution">
    <text evidence="12">The sequence shown here is derived from an EMBL/GenBank/DDBJ whole genome shotgun (WGS) entry which is preliminary data.</text>
</comment>
<evidence type="ECO:0000256" key="8">
    <source>
        <dbReference type="ARBA" id="ARBA00023136"/>
    </source>
</evidence>
<feature type="transmembrane region" description="Helical" evidence="9">
    <location>
        <begin position="172"/>
        <end position="195"/>
    </location>
</feature>
<feature type="transmembrane region" description="Helical" evidence="9">
    <location>
        <begin position="263"/>
        <end position="281"/>
    </location>
</feature>
<evidence type="ECO:0000256" key="9">
    <source>
        <dbReference type="SAM" id="Phobius"/>
    </source>
</evidence>
<comment type="subcellular location">
    <subcellularLocation>
        <location evidence="1">Cell membrane</location>
        <topology evidence="1">Multi-pass membrane protein</topology>
    </subcellularLocation>
</comment>